<dbReference type="Pfam" id="PF09684">
    <property type="entry name" value="Tail_P2_I"/>
    <property type="match status" value="1"/>
</dbReference>
<sequence>MNQRAFFSFRKPADWSSGTSYHLQAEQDGLQIIRERKYRQVKRTTIPFSNEQAQIIDMVCAADGRWYALDSLGSIWRTDLVSKHIELVMKLDHKQYVPSKLAVQHERMIVLSQGEQGSLLQCFVLDHGQLKWSTTQWYEASFEGYELLVLDNEEVVIIGKLPHRELLQLLRFDAIGMPILNIELPKPPEHAPIVLESTLQAANFFIVQGNAQHVLIADRKGRRLLSWDMLSNQFTLVPLAIRYEALLALAYAHGSYWLLLRHASGKGSELIAFNQQGAVLRKGELELAAGRYLCGSHNQLFIWNGEKHDIYTITPRLETAYWKDQLGHTGVWISRSLDSKLLGTVWHKLKLQLKNADDTSWNVRYFASDSLEISLPHGIVQLDHYLADSSISMMEKLGELEGIWQHTLLDPEDSLLHGAVGKYLWINLELIGTAQHSPVIEGMEIYFPHSSFIDELPAIYLRDAASKDFLSRYLSMFQSMLEETDLRIASAPRTLEPRQVAGDSLRWLCSWLGIEADDYWSEEQLKQLLLVAPKLYSQRGTRYAIETVVTIYTGHPPIILEYEDIKPLKENAELGEVVERLYAADPHAFNVLVKAEHVDTELKRVTLQHILDRFKPVFSICKLVILQPWVYMDLHSYLGMNTVLSEPTLLKLDGRSSMPHHTITIDVGQDNRIDKHTRLGLNSRLE</sequence>
<protein>
    <recommendedName>
        <fullName evidence="3">Phage tail protein</fullName>
    </recommendedName>
</protein>
<evidence type="ECO:0008006" key="3">
    <source>
        <dbReference type="Google" id="ProtNLM"/>
    </source>
</evidence>
<dbReference type="Proteomes" id="UP000683139">
    <property type="component" value="Unassembled WGS sequence"/>
</dbReference>
<keyword evidence="2" id="KW-1185">Reference proteome</keyword>
<comment type="caution">
    <text evidence="1">The sequence shown here is derived from an EMBL/GenBank/DDBJ whole genome shotgun (WGS) entry which is preliminary data.</text>
</comment>
<organism evidence="1 2">
    <name type="scientific">Paenibacillus montaniterrae</name>
    <dbReference type="NCBI Taxonomy" id="429341"/>
    <lineage>
        <taxon>Bacteria</taxon>
        <taxon>Bacillati</taxon>
        <taxon>Bacillota</taxon>
        <taxon>Bacilli</taxon>
        <taxon>Bacillales</taxon>
        <taxon>Paenibacillaceae</taxon>
        <taxon>Paenibacillus</taxon>
    </lineage>
</organism>
<dbReference type="EMBL" id="BOSE01000003">
    <property type="protein sequence ID" value="GIP16249.1"/>
    <property type="molecule type" value="Genomic_DNA"/>
</dbReference>
<proteinExistence type="predicted"/>
<dbReference type="AlphaFoldDB" id="A0A919YQ86"/>
<dbReference type="RefSeq" id="WP_213514523.1">
    <property type="nucleotide sequence ID" value="NZ_BOSE01000003.1"/>
</dbReference>
<evidence type="ECO:0000313" key="1">
    <source>
        <dbReference type="EMBL" id="GIP16249.1"/>
    </source>
</evidence>
<evidence type="ECO:0000313" key="2">
    <source>
        <dbReference type="Proteomes" id="UP000683139"/>
    </source>
</evidence>
<accession>A0A919YQ86</accession>
<reference evidence="1" key="1">
    <citation type="submission" date="2021-03" db="EMBL/GenBank/DDBJ databases">
        <title>Antimicrobial resistance genes in bacteria isolated from Japanese honey, and their potential for conferring macrolide and lincosamide resistance in the American foulbrood pathogen Paenibacillus larvae.</title>
        <authorList>
            <person name="Okamoto M."/>
            <person name="Kumagai M."/>
            <person name="Kanamori H."/>
            <person name="Takamatsu D."/>
        </authorList>
    </citation>
    <scope>NUCLEOTIDE SEQUENCE</scope>
    <source>
        <strain evidence="1">J40TS1</strain>
    </source>
</reference>
<dbReference type="NCBIfam" id="TIGR02242">
    <property type="entry name" value="tail_TIGR02242"/>
    <property type="match status" value="1"/>
</dbReference>
<gene>
    <name evidence="1" type="ORF">J40TS1_18910</name>
</gene>
<dbReference type="InterPro" id="IPR006521">
    <property type="entry name" value="Tail_protein_I"/>
</dbReference>
<dbReference type="InterPro" id="IPR011748">
    <property type="entry name" value="Unchr_phage_tail-like"/>
</dbReference>
<name>A0A919YQ86_9BACL</name>